<evidence type="ECO:0000313" key="13">
    <source>
        <dbReference type="EMBL" id="KAK9688421.1"/>
    </source>
</evidence>
<comment type="similarity">
    <text evidence="2 11">Belongs to the sodium:solute symporter (SSF) (TC 2.A.21) family.</text>
</comment>
<sequence length="556" mass="61146">MLASSVVIGIYFGCFGKKQNNANEYLLGGKQMKVVPVAISLVASHVSGVTILAIPADIYKYGTNYAMVGFGIPLTCLVAAFITMPVFHKLQITSTYEYLEMRFDTRTRLMASLLFNIQMILYLPIVIYGPALAFSQATPINLHLVNPIICAICIFYTTIGGLKTVVWTDTLQFAAMLAAIFAVLYLGITTVGGIGTVYKRSLDGGRLDIDFDIDPTKRDTFWAVLIGWTINWIPHFAINQGSVQKCLSLPTLKDVKKMIALFAIGTAFCKAASVLTGLIIYATYYDCDPFTLKRVKKNDQLLPYFIMDVANKIPGLPGLFIAGVFCAALSTLSAQMNSLSGTIYQDFVSRFVRKDITQLQVSNILKMIVVIIGVVSTALVLVVENLGGILPLTIAFSGVTSGALMGLFTLGMIFPWANSKGAFIGSICSLTVVAFMMIGNRIYQASGALKYVPLPTSVEGCAANFTNYENDMLVQNGEENIFPLFRISHYYYSLVGTLVVLIIGLPISWITGKEVNVDEKLITPWMRWAIIKVDSKDHKHYNEITKEELEKLNVHS</sequence>
<keyword evidence="3" id="KW-0813">Transport</keyword>
<dbReference type="GO" id="GO:0015293">
    <property type="term" value="F:symporter activity"/>
    <property type="evidence" value="ECO:0007669"/>
    <property type="project" value="TreeGrafter"/>
</dbReference>
<feature type="transmembrane region" description="Helical" evidence="12">
    <location>
        <begin position="220"/>
        <end position="238"/>
    </location>
</feature>
<evidence type="ECO:0000256" key="5">
    <source>
        <dbReference type="ARBA" id="ARBA00022692"/>
    </source>
</evidence>
<feature type="transmembrane region" description="Helical" evidence="12">
    <location>
        <begin position="66"/>
        <end position="88"/>
    </location>
</feature>
<organism evidence="13 14">
    <name type="scientific">Popillia japonica</name>
    <name type="common">Japanese beetle</name>
    <dbReference type="NCBI Taxonomy" id="7064"/>
    <lineage>
        <taxon>Eukaryota</taxon>
        <taxon>Metazoa</taxon>
        <taxon>Ecdysozoa</taxon>
        <taxon>Arthropoda</taxon>
        <taxon>Hexapoda</taxon>
        <taxon>Insecta</taxon>
        <taxon>Pterygota</taxon>
        <taxon>Neoptera</taxon>
        <taxon>Endopterygota</taxon>
        <taxon>Coleoptera</taxon>
        <taxon>Polyphaga</taxon>
        <taxon>Scarabaeiformia</taxon>
        <taxon>Scarabaeidae</taxon>
        <taxon>Rutelinae</taxon>
        <taxon>Popillia</taxon>
    </lineage>
</organism>
<dbReference type="PANTHER" id="PTHR42985:SF21">
    <property type="entry name" value="SODIUM-DEPENDENT MULTIVITAMIN TRANSPORTER-LIKE PROTEIN"/>
    <property type="match status" value="1"/>
</dbReference>
<dbReference type="NCBIfam" id="TIGR00813">
    <property type="entry name" value="sss"/>
    <property type="match status" value="1"/>
</dbReference>
<comment type="caution">
    <text evidence="13">The sequence shown here is derived from an EMBL/GenBank/DDBJ whole genome shotgun (WGS) entry which is preliminary data.</text>
</comment>
<feature type="transmembrane region" description="Helical" evidence="12">
    <location>
        <begin position="422"/>
        <end position="443"/>
    </location>
</feature>
<dbReference type="AlphaFoldDB" id="A0AAW1IG47"/>
<feature type="transmembrane region" description="Helical" evidence="12">
    <location>
        <begin position="364"/>
        <end position="383"/>
    </location>
</feature>
<evidence type="ECO:0000256" key="3">
    <source>
        <dbReference type="ARBA" id="ARBA00022448"/>
    </source>
</evidence>
<dbReference type="InterPro" id="IPR001734">
    <property type="entry name" value="Na/solute_symporter"/>
</dbReference>
<feature type="transmembrane region" description="Helical" evidence="12">
    <location>
        <begin position="389"/>
        <end position="410"/>
    </location>
</feature>
<evidence type="ECO:0000256" key="11">
    <source>
        <dbReference type="RuleBase" id="RU362091"/>
    </source>
</evidence>
<feature type="transmembrane region" description="Helical" evidence="12">
    <location>
        <begin position="319"/>
        <end position="344"/>
    </location>
</feature>
<evidence type="ECO:0000256" key="8">
    <source>
        <dbReference type="ARBA" id="ARBA00023065"/>
    </source>
</evidence>
<evidence type="ECO:0000256" key="1">
    <source>
        <dbReference type="ARBA" id="ARBA00004651"/>
    </source>
</evidence>
<evidence type="ECO:0000256" key="12">
    <source>
        <dbReference type="SAM" id="Phobius"/>
    </source>
</evidence>
<evidence type="ECO:0000313" key="14">
    <source>
        <dbReference type="Proteomes" id="UP001458880"/>
    </source>
</evidence>
<feature type="transmembrane region" description="Helical" evidence="12">
    <location>
        <begin position="490"/>
        <end position="510"/>
    </location>
</feature>
<keyword evidence="8" id="KW-0406">Ion transport</keyword>
<dbReference type="Proteomes" id="UP001458880">
    <property type="component" value="Unassembled WGS sequence"/>
</dbReference>
<accession>A0AAW1IG47</accession>
<evidence type="ECO:0000256" key="2">
    <source>
        <dbReference type="ARBA" id="ARBA00006434"/>
    </source>
</evidence>
<evidence type="ECO:0000256" key="7">
    <source>
        <dbReference type="ARBA" id="ARBA00023053"/>
    </source>
</evidence>
<feature type="transmembrane region" description="Helical" evidence="12">
    <location>
        <begin position="140"/>
        <end position="162"/>
    </location>
</feature>
<keyword evidence="14" id="KW-1185">Reference proteome</keyword>
<keyword evidence="4" id="KW-1003">Cell membrane</keyword>
<evidence type="ECO:0000256" key="6">
    <source>
        <dbReference type="ARBA" id="ARBA00022989"/>
    </source>
</evidence>
<name>A0AAW1IG47_POPJA</name>
<keyword evidence="6 12" id="KW-1133">Transmembrane helix</keyword>
<keyword evidence="9 12" id="KW-0472">Membrane</keyword>
<protein>
    <submittedName>
        <fullName evidence="13">Sodium:solute symporter family</fullName>
    </submittedName>
</protein>
<feature type="transmembrane region" description="Helical" evidence="12">
    <location>
        <begin position="109"/>
        <end position="128"/>
    </location>
</feature>
<reference evidence="13 14" key="1">
    <citation type="journal article" date="2024" name="BMC Genomics">
        <title>De novo assembly and annotation of Popillia japonica's genome with initial clues to its potential as an invasive pest.</title>
        <authorList>
            <person name="Cucini C."/>
            <person name="Boschi S."/>
            <person name="Funari R."/>
            <person name="Cardaioli E."/>
            <person name="Iannotti N."/>
            <person name="Marturano G."/>
            <person name="Paoli F."/>
            <person name="Bruttini M."/>
            <person name="Carapelli A."/>
            <person name="Frati F."/>
            <person name="Nardi F."/>
        </authorList>
    </citation>
    <scope>NUCLEOTIDE SEQUENCE [LARGE SCALE GENOMIC DNA]</scope>
    <source>
        <strain evidence="13">DMR45628</strain>
    </source>
</reference>
<gene>
    <name evidence="13" type="ORF">QE152_g35333</name>
</gene>
<dbReference type="GO" id="GO:0006814">
    <property type="term" value="P:sodium ion transport"/>
    <property type="evidence" value="ECO:0007669"/>
    <property type="project" value="UniProtKB-KW"/>
</dbReference>
<dbReference type="PROSITE" id="PS50283">
    <property type="entry name" value="NA_SOLUT_SYMP_3"/>
    <property type="match status" value="1"/>
</dbReference>
<feature type="transmembrane region" description="Helical" evidence="12">
    <location>
        <begin position="34"/>
        <end position="54"/>
    </location>
</feature>
<dbReference type="InterPro" id="IPR038377">
    <property type="entry name" value="Na/Glc_symporter_sf"/>
</dbReference>
<proteinExistence type="inferred from homology"/>
<evidence type="ECO:0000256" key="9">
    <source>
        <dbReference type="ARBA" id="ARBA00023136"/>
    </source>
</evidence>
<dbReference type="CDD" id="cd11492">
    <property type="entry name" value="SLC5sbd_NIS-SMVT"/>
    <property type="match status" value="1"/>
</dbReference>
<comment type="subcellular location">
    <subcellularLocation>
        <location evidence="1">Cell membrane</location>
        <topology evidence="1">Multi-pass membrane protein</topology>
    </subcellularLocation>
</comment>
<dbReference type="InterPro" id="IPR051163">
    <property type="entry name" value="Sodium:Solute_Symporter_SSF"/>
</dbReference>
<feature type="transmembrane region" description="Helical" evidence="12">
    <location>
        <begin position="174"/>
        <end position="198"/>
    </location>
</feature>
<dbReference type="PANTHER" id="PTHR42985">
    <property type="entry name" value="SODIUM-COUPLED MONOCARBOXYLATE TRANSPORTER"/>
    <property type="match status" value="1"/>
</dbReference>
<evidence type="ECO:0000256" key="4">
    <source>
        <dbReference type="ARBA" id="ARBA00022475"/>
    </source>
</evidence>
<dbReference type="Pfam" id="PF00474">
    <property type="entry name" value="SSF"/>
    <property type="match status" value="1"/>
</dbReference>
<keyword evidence="10" id="KW-0739">Sodium transport</keyword>
<dbReference type="EMBL" id="JASPKY010000591">
    <property type="protein sequence ID" value="KAK9688421.1"/>
    <property type="molecule type" value="Genomic_DNA"/>
</dbReference>
<dbReference type="GO" id="GO:0005886">
    <property type="term" value="C:plasma membrane"/>
    <property type="evidence" value="ECO:0007669"/>
    <property type="project" value="UniProtKB-SubCell"/>
</dbReference>
<keyword evidence="7" id="KW-0915">Sodium</keyword>
<dbReference type="Gene3D" id="1.20.1730.10">
    <property type="entry name" value="Sodium/glucose cotransporter"/>
    <property type="match status" value="1"/>
</dbReference>
<feature type="transmembrane region" description="Helical" evidence="12">
    <location>
        <begin position="259"/>
        <end position="284"/>
    </location>
</feature>
<evidence type="ECO:0000256" key="10">
    <source>
        <dbReference type="ARBA" id="ARBA00023201"/>
    </source>
</evidence>
<keyword evidence="5 12" id="KW-0812">Transmembrane</keyword>